<dbReference type="RefSeq" id="XP_007405361.1">
    <property type="nucleotide sequence ID" value="XM_007405299.1"/>
</dbReference>
<keyword evidence="5 14" id="KW-0337">GPI-anchor biosynthesis</keyword>
<dbReference type="PANTHER" id="PTHR12250">
    <property type="entry name" value="PHOSPHATIDYLINOSITOL GLYCAN, CLASS N"/>
    <property type="match status" value="1"/>
</dbReference>
<comment type="subcellular location">
    <subcellularLocation>
        <location evidence="1 14">Endoplasmic reticulum membrane</location>
        <topology evidence="1 14">Multi-pass membrane protein</topology>
    </subcellularLocation>
</comment>
<dbReference type="EMBL" id="GL883092">
    <property type="protein sequence ID" value="EGG11726.1"/>
    <property type="molecule type" value="Genomic_DNA"/>
</dbReference>
<dbReference type="GO" id="GO:0005789">
    <property type="term" value="C:endoplasmic reticulum membrane"/>
    <property type="evidence" value="ECO:0007669"/>
    <property type="project" value="UniProtKB-SubCell"/>
</dbReference>
<dbReference type="AlphaFoldDB" id="F4R7U1"/>
<dbReference type="Pfam" id="PF04987">
    <property type="entry name" value="PigN"/>
    <property type="match status" value="1"/>
</dbReference>
<comment type="pathway">
    <text evidence="2 14">Glycolipid biosynthesis; glycosylphosphatidylinositol-anchor biosynthesis.</text>
</comment>
<dbReference type="FunCoup" id="F4R7U1">
    <property type="interactions" value="172"/>
</dbReference>
<dbReference type="InterPro" id="IPR017850">
    <property type="entry name" value="Alkaline_phosphatase_core_sf"/>
</dbReference>
<evidence type="ECO:0000256" key="1">
    <source>
        <dbReference type="ARBA" id="ARBA00004477"/>
    </source>
</evidence>
<evidence type="ECO:0000256" key="10">
    <source>
        <dbReference type="ARBA" id="ARBA00023136"/>
    </source>
</evidence>
<dbReference type="UniPathway" id="UPA00196"/>
<dbReference type="STRING" id="747676.F4R7U1"/>
<evidence type="ECO:0000256" key="3">
    <source>
        <dbReference type="ARBA" id="ARBA00008400"/>
    </source>
</evidence>
<dbReference type="HOGENOM" id="CLU_007676_0_0_1"/>
<comment type="caution">
    <text evidence="14">Lacks conserved residue(s) required for the propagation of feature annotation.</text>
</comment>
<dbReference type="PANTHER" id="PTHR12250:SF0">
    <property type="entry name" value="GPI ETHANOLAMINE PHOSPHATE TRANSFERASE 1"/>
    <property type="match status" value="1"/>
</dbReference>
<dbReference type="GO" id="GO:0051377">
    <property type="term" value="F:mannose-ethanolamine phosphotransferase activity"/>
    <property type="evidence" value="ECO:0007669"/>
    <property type="project" value="UniProtKB-UniRule"/>
</dbReference>
<evidence type="ECO:0000256" key="7">
    <source>
        <dbReference type="ARBA" id="ARBA00022692"/>
    </source>
</evidence>
<accession>F4R7U1</accession>
<keyword evidence="9 14" id="KW-1133">Transmembrane helix</keyword>
<dbReference type="CDD" id="cd16020">
    <property type="entry name" value="GPI_EPT_1"/>
    <property type="match status" value="1"/>
</dbReference>
<keyword evidence="10 14" id="KW-0472">Membrane</keyword>
<dbReference type="GO" id="GO:0071555">
    <property type="term" value="P:cell wall organization"/>
    <property type="evidence" value="ECO:0007669"/>
    <property type="project" value="UniProtKB-KW"/>
</dbReference>
<keyword evidence="17" id="KW-1185">Reference proteome</keyword>
<dbReference type="InterPro" id="IPR002591">
    <property type="entry name" value="Phosphodiest/P_Trfase"/>
</dbReference>
<dbReference type="InterPro" id="IPR007070">
    <property type="entry name" value="GPI_EtnP_transferase_1"/>
</dbReference>
<feature type="domain" description="GPI ethanolamine phosphate transferase 1 C-terminal" evidence="15">
    <location>
        <begin position="494"/>
        <end position="951"/>
    </location>
</feature>
<evidence type="ECO:0000256" key="12">
    <source>
        <dbReference type="ARBA" id="ARBA00023316"/>
    </source>
</evidence>
<gene>
    <name evidence="16" type="ORF">MELLADRAFT_33250</name>
</gene>
<dbReference type="FunFam" id="3.40.720.10:FF:000015">
    <property type="entry name" value="GPI ethanolamine phosphate transferase 1"/>
    <property type="match status" value="1"/>
</dbReference>
<feature type="transmembrane region" description="Helical" evidence="14">
    <location>
        <begin position="634"/>
        <end position="652"/>
    </location>
</feature>
<comment type="similarity">
    <text evidence="3 14">Belongs to the PIGG/PIGN/PIGO family. PIGN subfamily.</text>
</comment>
<name>F4R7U1_MELLP</name>
<feature type="transmembrane region" description="Helical" evidence="14">
    <location>
        <begin position="743"/>
        <end position="761"/>
    </location>
</feature>
<dbReference type="OrthoDB" id="2748310at2759"/>
<dbReference type="VEuPathDB" id="FungiDB:MELLADRAFT_33250"/>
<dbReference type="InterPro" id="IPR037671">
    <property type="entry name" value="PIGN_N"/>
</dbReference>
<keyword evidence="6 14" id="KW-0808">Transferase</keyword>
<dbReference type="GO" id="GO:0006506">
    <property type="term" value="P:GPI anchor biosynthetic process"/>
    <property type="evidence" value="ECO:0007669"/>
    <property type="project" value="UniProtKB-UniPathway"/>
</dbReference>
<dbReference type="InterPro" id="IPR017852">
    <property type="entry name" value="GPI_EtnP_transferase_1_C"/>
</dbReference>
<evidence type="ECO:0000256" key="4">
    <source>
        <dbReference type="ARBA" id="ARBA00020831"/>
    </source>
</evidence>
<feature type="transmembrane region" description="Helical" evidence="14">
    <location>
        <begin position="16"/>
        <end position="36"/>
    </location>
</feature>
<dbReference type="eggNOG" id="KOG2124">
    <property type="taxonomic scope" value="Eukaryota"/>
</dbReference>
<feature type="transmembrane region" description="Helical" evidence="14">
    <location>
        <begin position="505"/>
        <end position="527"/>
    </location>
</feature>
<protein>
    <recommendedName>
        <fullName evidence="4 14">GPI ethanolamine phosphate transferase 1</fullName>
        <ecNumber evidence="14">2.-.-.-</ecNumber>
    </recommendedName>
</protein>
<feature type="transmembrane region" description="Helical" evidence="14">
    <location>
        <begin position="959"/>
        <end position="983"/>
    </location>
</feature>
<evidence type="ECO:0000256" key="2">
    <source>
        <dbReference type="ARBA" id="ARBA00004687"/>
    </source>
</evidence>
<dbReference type="GeneID" id="18927274"/>
<keyword evidence="8 14" id="KW-0256">Endoplasmic reticulum</keyword>
<dbReference type="InParanoid" id="F4R7U1"/>
<keyword evidence="7 14" id="KW-0812">Transmembrane</keyword>
<feature type="transmembrane region" description="Helical" evidence="14">
    <location>
        <begin position="927"/>
        <end position="947"/>
    </location>
</feature>
<reference evidence="17" key="1">
    <citation type="journal article" date="2011" name="Proc. Natl. Acad. Sci. U.S.A.">
        <title>Obligate biotrophy features unraveled by the genomic analysis of rust fungi.</title>
        <authorList>
            <person name="Duplessis S."/>
            <person name="Cuomo C.A."/>
            <person name="Lin Y.-C."/>
            <person name="Aerts A."/>
            <person name="Tisserant E."/>
            <person name="Veneault-Fourrey C."/>
            <person name="Joly D.L."/>
            <person name="Hacquard S."/>
            <person name="Amselem J."/>
            <person name="Cantarel B.L."/>
            <person name="Chiu R."/>
            <person name="Coutinho P.M."/>
            <person name="Feau N."/>
            <person name="Field M."/>
            <person name="Frey P."/>
            <person name="Gelhaye E."/>
            <person name="Goldberg J."/>
            <person name="Grabherr M.G."/>
            <person name="Kodira C.D."/>
            <person name="Kohler A."/>
            <person name="Kuees U."/>
            <person name="Lindquist E.A."/>
            <person name="Lucas S.M."/>
            <person name="Mago R."/>
            <person name="Mauceli E."/>
            <person name="Morin E."/>
            <person name="Murat C."/>
            <person name="Pangilinan J.L."/>
            <person name="Park R."/>
            <person name="Pearson M."/>
            <person name="Quesneville H."/>
            <person name="Rouhier N."/>
            <person name="Sakthikumar S."/>
            <person name="Salamov A.A."/>
            <person name="Schmutz J."/>
            <person name="Selles B."/>
            <person name="Shapiro H."/>
            <person name="Tanguay P."/>
            <person name="Tuskan G.A."/>
            <person name="Henrissat B."/>
            <person name="Van de Peer Y."/>
            <person name="Rouze P."/>
            <person name="Ellis J.G."/>
            <person name="Dodds P.N."/>
            <person name="Schein J.E."/>
            <person name="Zhong S."/>
            <person name="Hamelin R.C."/>
            <person name="Grigoriev I.V."/>
            <person name="Szabo L.J."/>
            <person name="Martin F."/>
        </authorList>
    </citation>
    <scope>NUCLEOTIDE SEQUENCE [LARGE SCALE GENOMIC DNA]</scope>
    <source>
        <strain evidence="17">98AG31 / pathotype 3-4-7</strain>
    </source>
</reference>
<sequence>MPTSSSVPVKHPHRHLVLGFVFHAAFLASIFDIYFVSPVLKVNRRFSILDSIEGEPAASRDDVLPLASRVVLIVGDGLRADKLFSLFANPPFDPVLAVPDLPELKPIPTYERSQPHLMTPAPYLRSLVETGRASWGVSHTRVPTESRPGHVAIIAGMYEDVSAVTRGWKMNPVNFDSVFNQSSHSFTFGSPDILPMFKHGASDPNRVDAWSYDEAAEDFTKDAAELDIWVLDRLKKLFIDAKKAGPGSELDNRLRSNKVFFFLHLLGLDTTGHSYRPHSPEYLRNVQVVDKVVRGTEKLFEDFYGDDRTAYIFTADHGMSNIGNHGDGDPDNTRTPIVAWGSGIKGRASVTTNPSVPIVPSNDPYFANWHLDNMGRLDVEQADIAPLMSTLAGTPIPANSVGRLPMNYLNASSDELARAAYANMREILQQYETKHAMKASTTFAFRPFPELPERESIKQLTTIQRLFHIHRLILTGRHEDAVRASSELQAAALRGLKYLQRYDWFVLRTLVTSGYVGWMILSAIHVLRTYALPPVSYQSPQVGFGSVLGFAVFLTFAVKFFIEQAPLTYYLYAAFPAYFWSRILNDSNTIQDVQDWAQCVGSQQRATSSSIFIWSLISLECMVLGYFQRFYWSVGWVVVGIVWPAVGTDYAFRSRNQHLMRTWTAVAIVSSMFTLLPVEKGESIPTIALGSALFLGGAYVARKRQYSHPTNSQVGFIVAASVNTIYSAHKLSSKQGLPKTNQALGWIILLGSILSPLFSSGRRSTHQSTPTNESLLHQTRLLRLVFSFVPAFIILSLSYEVLFYFCFSLALLVWIELETRLANTGTQVIRQPNATSETTRSKLSMYQPQHIRLALFFLFFIHVGFFGTGNVASISSFYLEPVYRLVPVFSPFLMASLLLMKILIPFLIVSCAFTALNRQLRLPRMSLFVSTFVVSDVLTLNFFFLVTDQGSWLEIGQSISHFAIASFLLGWTILLHSLGEVFLGRDHQQLYVKQK</sequence>
<comment type="function">
    <text evidence="13 14">Ethanolamine phosphate transferase involved in glycosylphosphatidylinositol-anchor biosynthesis. Transfers ethanolamine phosphate to the first alpha-1,4-linked mannose of the glycosylphosphatidylinositol precursor of GPI-anchor.</text>
</comment>
<evidence type="ECO:0000256" key="5">
    <source>
        <dbReference type="ARBA" id="ARBA00022502"/>
    </source>
</evidence>
<evidence type="ECO:0000256" key="11">
    <source>
        <dbReference type="ARBA" id="ARBA00023180"/>
    </source>
</evidence>
<dbReference type="Pfam" id="PF01663">
    <property type="entry name" value="Phosphodiest"/>
    <property type="match status" value="1"/>
</dbReference>
<feature type="transmembrane region" description="Helical" evidence="14">
    <location>
        <begin position="853"/>
        <end position="879"/>
    </location>
</feature>
<dbReference type="Proteomes" id="UP000001072">
    <property type="component" value="Unassembled WGS sequence"/>
</dbReference>
<feature type="transmembrane region" description="Helical" evidence="14">
    <location>
        <begin position="684"/>
        <end position="701"/>
    </location>
</feature>
<keyword evidence="12" id="KW-0961">Cell wall biogenesis/degradation</keyword>
<evidence type="ECO:0000256" key="6">
    <source>
        <dbReference type="ARBA" id="ARBA00022679"/>
    </source>
</evidence>
<evidence type="ECO:0000259" key="15">
    <source>
        <dbReference type="Pfam" id="PF04987"/>
    </source>
</evidence>
<feature type="transmembrane region" description="Helical" evidence="14">
    <location>
        <begin position="542"/>
        <end position="562"/>
    </location>
</feature>
<dbReference type="KEGG" id="mlr:MELLADRAFT_33250"/>
<dbReference type="EC" id="2.-.-.-" evidence="14"/>
<evidence type="ECO:0000256" key="8">
    <source>
        <dbReference type="ARBA" id="ARBA00022824"/>
    </source>
</evidence>
<keyword evidence="11" id="KW-0325">Glycoprotein</keyword>
<proteinExistence type="inferred from homology"/>
<evidence type="ECO:0000313" key="16">
    <source>
        <dbReference type="EMBL" id="EGG11726.1"/>
    </source>
</evidence>
<dbReference type="Gene3D" id="3.40.720.10">
    <property type="entry name" value="Alkaline Phosphatase, subunit A"/>
    <property type="match status" value="1"/>
</dbReference>
<evidence type="ECO:0000313" key="17">
    <source>
        <dbReference type="Proteomes" id="UP000001072"/>
    </source>
</evidence>
<evidence type="ECO:0000256" key="13">
    <source>
        <dbReference type="ARBA" id="ARBA00024850"/>
    </source>
</evidence>
<feature type="transmembrane region" description="Helical" evidence="14">
    <location>
        <begin position="891"/>
        <end position="915"/>
    </location>
</feature>
<evidence type="ECO:0000256" key="14">
    <source>
        <dbReference type="RuleBase" id="RU367138"/>
    </source>
</evidence>
<organism evidence="17">
    <name type="scientific">Melampsora larici-populina (strain 98AG31 / pathotype 3-4-7)</name>
    <name type="common">Poplar leaf rust fungus</name>
    <dbReference type="NCBI Taxonomy" id="747676"/>
    <lineage>
        <taxon>Eukaryota</taxon>
        <taxon>Fungi</taxon>
        <taxon>Dikarya</taxon>
        <taxon>Basidiomycota</taxon>
        <taxon>Pucciniomycotina</taxon>
        <taxon>Pucciniomycetes</taxon>
        <taxon>Pucciniales</taxon>
        <taxon>Melampsoraceae</taxon>
        <taxon>Melampsora</taxon>
    </lineage>
</organism>
<feature type="transmembrane region" description="Helical" evidence="14">
    <location>
        <begin position="781"/>
        <end position="814"/>
    </location>
</feature>
<dbReference type="SUPFAM" id="SSF53649">
    <property type="entry name" value="Alkaline phosphatase-like"/>
    <property type="match status" value="1"/>
</dbReference>
<evidence type="ECO:0000256" key="9">
    <source>
        <dbReference type="ARBA" id="ARBA00022989"/>
    </source>
</evidence>